<evidence type="ECO:0000256" key="4">
    <source>
        <dbReference type="ARBA" id="ARBA00022692"/>
    </source>
</evidence>
<comment type="subcellular location">
    <subcellularLocation>
        <location evidence="1 7">Cell membrane</location>
        <topology evidence="1 7">Multi-pass membrane protein</topology>
    </subcellularLocation>
</comment>
<evidence type="ECO:0000313" key="10">
    <source>
        <dbReference type="Proteomes" id="UP001500620"/>
    </source>
</evidence>
<dbReference type="PROSITE" id="PS50928">
    <property type="entry name" value="ABC_TM1"/>
    <property type="match status" value="1"/>
</dbReference>
<feature type="transmembrane region" description="Helical" evidence="7">
    <location>
        <begin position="126"/>
        <end position="148"/>
    </location>
</feature>
<protein>
    <submittedName>
        <fullName evidence="9">Sugar ABC transporter permease</fullName>
    </submittedName>
</protein>
<reference evidence="10" key="1">
    <citation type="journal article" date="2019" name="Int. J. Syst. Evol. Microbiol.">
        <title>The Global Catalogue of Microorganisms (GCM) 10K type strain sequencing project: providing services to taxonomists for standard genome sequencing and annotation.</title>
        <authorList>
            <consortium name="The Broad Institute Genomics Platform"/>
            <consortium name="The Broad Institute Genome Sequencing Center for Infectious Disease"/>
            <person name="Wu L."/>
            <person name="Ma J."/>
        </authorList>
    </citation>
    <scope>NUCLEOTIDE SEQUENCE [LARGE SCALE GENOMIC DNA]</scope>
    <source>
        <strain evidence="10">JCM 17441</strain>
    </source>
</reference>
<evidence type="ECO:0000256" key="2">
    <source>
        <dbReference type="ARBA" id="ARBA00022448"/>
    </source>
</evidence>
<name>A0ABP8CT64_9ACTN</name>
<feature type="transmembrane region" description="Helical" evidence="7">
    <location>
        <begin position="93"/>
        <end position="114"/>
    </location>
</feature>
<dbReference type="Gene3D" id="1.10.3720.10">
    <property type="entry name" value="MetI-like"/>
    <property type="match status" value="1"/>
</dbReference>
<accession>A0ABP8CT64</accession>
<feature type="transmembrane region" description="Helical" evidence="7">
    <location>
        <begin position="228"/>
        <end position="248"/>
    </location>
</feature>
<organism evidence="9 10">
    <name type="scientific">Dactylosporangium darangshiense</name>
    <dbReference type="NCBI Taxonomy" id="579108"/>
    <lineage>
        <taxon>Bacteria</taxon>
        <taxon>Bacillati</taxon>
        <taxon>Actinomycetota</taxon>
        <taxon>Actinomycetes</taxon>
        <taxon>Micromonosporales</taxon>
        <taxon>Micromonosporaceae</taxon>
        <taxon>Dactylosporangium</taxon>
    </lineage>
</organism>
<dbReference type="Proteomes" id="UP001500620">
    <property type="component" value="Unassembled WGS sequence"/>
</dbReference>
<feature type="domain" description="ABC transmembrane type-1" evidence="8">
    <location>
        <begin position="89"/>
        <end position="309"/>
    </location>
</feature>
<proteinExistence type="inferred from homology"/>
<evidence type="ECO:0000256" key="6">
    <source>
        <dbReference type="ARBA" id="ARBA00023136"/>
    </source>
</evidence>
<sequence>MVRPRRGPPWATADRWARLHYKLDVKGMPYLYIAPFFLIFFVFGLFPILYTGWMALTQWNRVVPGSSDTFVGFGNFARLIHDDYFWNALRNTFAIGVLGTVPQLLLAMWIAHLLHRQLRARTLLRVGVLVPNVTSVAAVGLIFAALFGRDFGLINWLLSLVGLGKIDWQAGTWQSWSALAIMITWRWTGYNTLIYLAALQAVPEDLYEAAEVDGAGEFQKFRSITIPALRPTIIFTVIMSTIGSIQLFTEPLMFNPGLSPTGGDSREFQTLAMYVYEQFWSHGKYGYASAVSWAMFMIIIVAVGVNYLLVRRIRSAT</sequence>
<dbReference type="SUPFAM" id="SSF160964">
    <property type="entry name" value="MalF N-terminal region-like"/>
    <property type="match status" value="1"/>
</dbReference>
<evidence type="ECO:0000256" key="5">
    <source>
        <dbReference type="ARBA" id="ARBA00022989"/>
    </source>
</evidence>
<gene>
    <name evidence="9" type="ORF">GCM10022255_000680</name>
</gene>
<evidence type="ECO:0000256" key="1">
    <source>
        <dbReference type="ARBA" id="ARBA00004651"/>
    </source>
</evidence>
<dbReference type="PANTHER" id="PTHR30193">
    <property type="entry name" value="ABC TRANSPORTER PERMEASE PROTEIN"/>
    <property type="match status" value="1"/>
</dbReference>
<dbReference type="InterPro" id="IPR000515">
    <property type="entry name" value="MetI-like"/>
</dbReference>
<evidence type="ECO:0000256" key="7">
    <source>
        <dbReference type="RuleBase" id="RU363032"/>
    </source>
</evidence>
<keyword evidence="10" id="KW-1185">Reference proteome</keyword>
<dbReference type="InterPro" id="IPR035906">
    <property type="entry name" value="MetI-like_sf"/>
</dbReference>
<dbReference type="PANTHER" id="PTHR30193:SF37">
    <property type="entry name" value="INNER MEMBRANE ABC TRANSPORTER PERMEASE PROTEIN YCJO"/>
    <property type="match status" value="1"/>
</dbReference>
<dbReference type="EMBL" id="BAABAT010000001">
    <property type="protein sequence ID" value="GAA4243088.1"/>
    <property type="molecule type" value="Genomic_DNA"/>
</dbReference>
<feature type="transmembrane region" description="Helical" evidence="7">
    <location>
        <begin position="290"/>
        <end position="310"/>
    </location>
</feature>
<keyword evidence="4 7" id="KW-0812">Transmembrane</keyword>
<keyword evidence="6 7" id="KW-0472">Membrane</keyword>
<dbReference type="InterPro" id="IPR051393">
    <property type="entry name" value="ABC_transporter_permease"/>
</dbReference>
<keyword evidence="5 7" id="KW-1133">Transmembrane helix</keyword>
<evidence type="ECO:0000256" key="3">
    <source>
        <dbReference type="ARBA" id="ARBA00022475"/>
    </source>
</evidence>
<feature type="transmembrane region" description="Helical" evidence="7">
    <location>
        <begin position="30"/>
        <end position="50"/>
    </location>
</feature>
<dbReference type="CDD" id="cd06261">
    <property type="entry name" value="TM_PBP2"/>
    <property type="match status" value="1"/>
</dbReference>
<dbReference type="Pfam" id="PF00528">
    <property type="entry name" value="BPD_transp_1"/>
    <property type="match status" value="1"/>
</dbReference>
<comment type="caution">
    <text evidence="9">The sequence shown here is derived from an EMBL/GenBank/DDBJ whole genome shotgun (WGS) entry which is preliminary data.</text>
</comment>
<keyword evidence="3" id="KW-1003">Cell membrane</keyword>
<dbReference type="SUPFAM" id="SSF161098">
    <property type="entry name" value="MetI-like"/>
    <property type="match status" value="1"/>
</dbReference>
<evidence type="ECO:0000313" key="9">
    <source>
        <dbReference type="EMBL" id="GAA4243088.1"/>
    </source>
</evidence>
<comment type="similarity">
    <text evidence="7">Belongs to the binding-protein-dependent transport system permease family.</text>
</comment>
<keyword evidence="2 7" id="KW-0813">Transport</keyword>
<evidence type="ECO:0000259" key="8">
    <source>
        <dbReference type="PROSITE" id="PS50928"/>
    </source>
</evidence>
<feature type="transmembrane region" description="Helical" evidence="7">
    <location>
        <begin position="168"/>
        <end position="187"/>
    </location>
</feature>